<gene>
    <name evidence="1" type="ORF">JR050_11160</name>
</gene>
<evidence type="ECO:0000313" key="2">
    <source>
        <dbReference type="Proteomes" id="UP001518925"/>
    </source>
</evidence>
<reference evidence="1 2" key="1">
    <citation type="submission" date="2021-02" db="EMBL/GenBank/DDBJ databases">
        <title>Bacillus sp. RD4P76, an endophyte from a halophyte.</title>
        <authorList>
            <person name="Sun J.-Q."/>
        </authorList>
    </citation>
    <scope>NUCLEOTIDE SEQUENCE [LARGE SCALE GENOMIC DNA]</scope>
    <source>
        <strain evidence="1 2">RD4P76</strain>
    </source>
</reference>
<sequence>MDKKITILAEEKLRGAMYIHPELAGILGIKKNRQIMISFGTATVEIQLILHTTITNDTIMIDPSLRL</sequence>
<accession>A0ABS2DI97</accession>
<dbReference type="RefSeq" id="WP_204203572.1">
    <property type="nucleotide sequence ID" value="NZ_JAFELM010000030.1"/>
</dbReference>
<keyword evidence="2" id="KW-1185">Reference proteome</keyword>
<proteinExistence type="predicted"/>
<organism evidence="1 2">
    <name type="scientific">Bacillus suaedaesalsae</name>
    <dbReference type="NCBI Taxonomy" id="2810349"/>
    <lineage>
        <taxon>Bacteria</taxon>
        <taxon>Bacillati</taxon>
        <taxon>Bacillota</taxon>
        <taxon>Bacilli</taxon>
        <taxon>Bacillales</taxon>
        <taxon>Bacillaceae</taxon>
        <taxon>Bacillus</taxon>
    </lineage>
</organism>
<evidence type="ECO:0000313" key="1">
    <source>
        <dbReference type="EMBL" id="MBM6618217.1"/>
    </source>
</evidence>
<comment type="caution">
    <text evidence="1">The sequence shown here is derived from an EMBL/GenBank/DDBJ whole genome shotgun (WGS) entry which is preliminary data.</text>
</comment>
<name>A0ABS2DI97_9BACI</name>
<dbReference type="Proteomes" id="UP001518925">
    <property type="component" value="Unassembled WGS sequence"/>
</dbReference>
<protein>
    <submittedName>
        <fullName evidence="1">Uncharacterized protein</fullName>
    </submittedName>
</protein>
<dbReference type="EMBL" id="JAFELM010000030">
    <property type="protein sequence ID" value="MBM6618217.1"/>
    <property type="molecule type" value="Genomic_DNA"/>
</dbReference>